<dbReference type="AlphaFoldDB" id="A0A1M7H895"/>
<dbReference type="Proteomes" id="UP000184394">
    <property type="component" value="Unassembled WGS sequence"/>
</dbReference>
<dbReference type="RefSeq" id="WP_072948594.1">
    <property type="nucleotide sequence ID" value="NZ_FRCT01000002.1"/>
</dbReference>
<dbReference type="OrthoDB" id="1822780at2"/>
<gene>
    <name evidence="2" type="ORF">SAMN04487860_102180</name>
</gene>
<keyword evidence="1" id="KW-0812">Transmembrane</keyword>
<evidence type="ECO:0000313" key="2">
    <source>
        <dbReference type="EMBL" id="SHM24695.1"/>
    </source>
</evidence>
<evidence type="ECO:0000256" key="1">
    <source>
        <dbReference type="SAM" id="Phobius"/>
    </source>
</evidence>
<organism evidence="2 3">
    <name type="scientific">Ruminococcus flavefaciens</name>
    <dbReference type="NCBI Taxonomy" id="1265"/>
    <lineage>
        <taxon>Bacteria</taxon>
        <taxon>Bacillati</taxon>
        <taxon>Bacillota</taxon>
        <taxon>Clostridia</taxon>
        <taxon>Eubacteriales</taxon>
        <taxon>Oscillospiraceae</taxon>
        <taxon>Ruminococcus</taxon>
    </lineage>
</organism>
<evidence type="ECO:0000313" key="3">
    <source>
        <dbReference type="Proteomes" id="UP000184394"/>
    </source>
</evidence>
<dbReference type="EMBL" id="FRCT01000002">
    <property type="protein sequence ID" value="SHM24695.1"/>
    <property type="molecule type" value="Genomic_DNA"/>
</dbReference>
<protein>
    <submittedName>
        <fullName evidence="2">Uncharacterized protein</fullName>
    </submittedName>
</protein>
<keyword evidence="1" id="KW-1133">Transmembrane helix</keyword>
<proteinExistence type="predicted"/>
<name>A0A1M7H895_RUMFL</name>
<reference evidence="2 3" key="1">
    <citation type="submission" date="2016-11" db="EMBL/GenBank/DDBJ databases">
        <authorList>
            <person name="Jaros S."/>
            <person name="Januszkiewicz K."/>
            <person name="Wedrychowicz H."/>
        </authorList>
    </citation>
    <scope>NUCLEOTIDE SEQUENCE [LARGE SCALE GENOMIC DNA]</scope>
    <source>
        <strain evidence="2 3">Y1</strain>
    </source>
</reference>
<accession>A0A1M7H895</accession>
<keyword evidence="1" id="KW-0472">Membrane</keyword>
<feature type="transmembrane region" description="Helical" evidence="1">
    <location>
        <begin position="15"/>
        <end position="33"/>
    </location>
</feature>
<sequence>MEAIRKFKEENGEKVFLYVIIGFLAGVIVGLLLSPVKNGIAIGSYNGANNQFKNSNNIEKKDKKCCKKHKCNKE</sequence>